<dbReference type="GO" id="GO:0009007">
    <property type="term" value="F:site-specific DNA-methyltransferase (adenine-specific) activity"/>
    <property type="evidence" value="ECO:0007669"/>
    <property type="project" value="UniProtKB-EC"/>
</dbReference>
<dbReference type="REBASE" id="442002">
    <property type="entry name" value="M.SyaA3ORF26840P"/>
</dbReference>
<dbReference type="PANTHER" id="PTHR13370">
    <property type="entry name" value="RNA METHYLASE-RELATED"/>
    <property type="match status" value="1"/>
</dbReference>
<dbReference type="EC" id="2.1.1.72" evidence="2"/>
<dbReference type="GO" id="GO:0003677">
    <property type="term" value="F:DNA binding"/>
    <property type="evidence" value="ECO:0007669"/>
    <property type="project" value="InterPro"/>
</dbReference>
<reference evidence="9 10" key="1">
    <citation type="submission" date="2020-07" db="EMBL/GenBank/DDBJ databases">
        <title>Whole genome sequence of Sphingobium yanoikuyae A3.</title>
        <authorList>
            <person name="Han S.-S."/>
        </authorList>
    </citation>
    <scope>NUCLEOTIDE SEQUENCE [LARGE SCALE GENOMIC DNA]</scope>
    <source>
        <strain evidence="9 10">A3</strain>
    </source>
</reference>
<dbReference type="GO" id="GO:0009307">
    <property type="term" value="P:DNA restriction-modification system"/>
    <property type="evidence" value="ECO:0007669"/>
    <property type="project" value="InterPro"/>
</dbReference>
<dbReference type="AlphaFoldDB" id="A0A9X7YC24"/>
<dbReference type="SUPFAM" id="SSF53335">
    <property type="entry name" value="S-adenosyl-L-methionine-dependent methyltransferases"/>
    <property type="match status" value="1"/>
</dbReference>
<evidence type="ECO:0000256" key="1">
    <source>
        <dbReference type="ARBA" id="ARBA00006594"/>
    </source>
</evidence>
<evidence type="ECO:0000256" key="3">
    <source>
        <dbReference type="ARBA" id="ARBA00022603"/>
    </source>
</evidence>
<comment type="catalytic activity">
    <reaction evidence="5">
        <text>a 2'-deoxyadenosine in DNA + S-adenosyl-L-methionine = an N(6)-methyl-2'-deoxyadenosine in DNA + S-adenosyl-L-homocysteine + H(+)</text>
        <dbReference type="Rhea" id="RHEA:15197"/>
        <dbReference type="Rhea" id="RHEA-COMP:12418"/>
        <dbReference type="Rhea" id="RHEA-COMP:12419"/>
        <dbReference type="ChEBI" id="CHEBI:15378"/>
        <dbReference type="ChEBI" id="CHEBI:57856"/>
        <dbReference type="ChEBI" id="CHEBI:59789"/>
        <dbReference type="ChEBI" id="CHEBI:90615"/>
        <dbReference type="ChEBI" id="CHEBI:90616"/>
        <dbReference type="EC" id="2.1.1.72"/>
    </reaction>
</comment>
<evidence type="ECO:0000256" key="2">
    <source>
        <dbReference type="ARBA" id="ARBA00011900"/>
    </source>
</evidence>
<dbReference type="InterPro" id="IPR001091">
    <property type="entry name" value="RM_Methyltransferase"/>
</dbReference>
<dbReference type="GO" id="GO:0004519">
    <property type="term" value="F:endonuclease activity"/>
    <property type="evidence" value="ECO:0007669"/>
    <property type="project" value="InterPro"/>
</dbReference>
<organism evidence="9 10">
    <name type="scientific">Sphingobium yanoikuyae</name>
    <name type="common">Sphingomonas yanoikuyae</name>
    <dbReference type="NCBI Taxonomy" id="13690"/>
    <lineage>
        <taxon>Bacteria</taxon>
        <taxon>Pseudomonadati</taxon>
        <taxon>Pseudomonadota</taxon>
        <taxon>Alphaproteobacteria</taxon>
        <taxon>Sphingomonadales</taxon>
        <taxon>Sphingomonadaceae</taxon>
        <taxon>Sphingobium</taxon>
    </lineage>
</organism>
<dbReference type="PRINTS" id="PR00508">
    <property type="entry name" value="S21N4MTFRASE"/>
</dbReference>
<dbReference type="Gene3D" id="3.40.50.150">
    <property type="entry name" value="Vaccinia Virus protein VP39"/>
    <property type="match status" value="1"/>
</dbReference>
<accession>A0A9X7YC24</accession>
<comment type="similarity">
    <text evidence="1">Belongs to the N(4)/N(6)-methyltransferase family.</text>
</comment>
<dbReference type="InterPro" id="IPR007560">
    <property type="entry name" value="Restrct_endonuc_IV_Mrr"/>
</dbReference>
<evidence type="ECO:0000313" key="10">
    <source>
        <dbReference type="Proteomes" id="UP000515377"/>
    </source>
</evidence>
<evidence type="ECO:0000256" key="4">
    <source>
        <dbReference type="ARBA" id="ARBA00022679"/>
    </source>
</evidence>
<dbReference type="GO" id="GO:0008170">
    <property type="term" value="F:N-methyltransferase activity"/>
    <property type="evidence" value="ECO:0007669"/>
    <property type="project" value="InterPro"/>
</dbReference>
<feature type="domain" description="DNA methylase N-4/N-6" evidence="7">
    <location>
        <begin position="29"/>
        <end position="391"/>
    </location>
</feature>
<keyword evidence="3" id="KW-0489">Methyltransferase</keyword>
<dbReference type="GO" id="GO:0005737">
    <property type="term" value="C:cytoplasm"/>
    <property type="evidence" value="ECO:0007669"/>
    <property type="project" value="TreeGrafter"/>
</dbReference>
<sequence length="583" mass="64542">MASGNGTVDRLYYGDNLDILRAHIGDESVDLVYLDPPFNSNASYNILFRSPTGIGADASIEAFDDSWSWGPAAAGALMDITNSGNHRLHVLMQAMRTAIGENAMMAYLVMMAVRLQELHRVLKPTGSFYLHCDPTASHYLKLVLDAVFGVENFRNEIVWRRTNAHNKLSRQYGPVHDTILFYSRTDTVTFHPGHRPYTRNYVRQSFPTSDARGPYQSNVLTGAGIRTGDSGKAWRGYDPNLKGRHWAIPQKLVRELACDMSDRSLPEILNELDARQLILHPKSSGALPRYKQYLDTGDGVLFQDIWAYQPGTRGILQGVAEGIDEDIKWLDADDEKLGYPTQKPRGLLECIIQTSSNPGDVVLDPFCGCGTAVDAAQKLGRHWIGIDITHLAIGLIEKRLREGYGEAARFETIGSPRDLASAQRLAVDDPHQFQHWITLKLGGWPWMGGRKGGDEGVDGYFYYVGEGGQTQTGVISVKAGHNVNPAMVRDLGRVMQRDGHRIGLFVCAAAPTRGMEQEADSHGLVQTEFGRFPALQIFTLAELFADRHPRLPPLVSPNRKSPRIETRVSHQPGAQAGLDFGGL</sequence>
<keyword evidence="4" id="KW-0808">Transferase</keyword>
<evidence type="ECO:0000259" key="8">
    <source>
        <dbReference type="Pfam" id="PF04471"/>
    </source>
</evidence>
<evidence type="ECO:0000313" key="9">
    <source>
        <dbReference type="EMBL" id="QNG45371.1"/>
    </source>
</evidence>
<dbReference type="Pfam" id="PF01555">
    <property type="entry name" value="N6_N4_Mtase"/>
    <property type="match status" value="1"/>
</dbReference>
<dbReference type="InterPro" id="IPR029063">
    <property type="entry name" value="SAM-dependent_MTases_sf"/>
</dbReference>
<name>A0A9X7YC24_SPHYA</name>
<feature type="domain" description="Restriction endonuclease type IV Mrr" evidence="8">
    <location>
        <begin position="448"/>
        <end position="522"/>
    </location>
</feature>
<gene>
    <name evidence="9" type="ORF">H3V42_26840</name>
</gene>
<dbReference type="InterPro" id="IPR002052">
    <property type="entry name" value="DNA_methylase_N6_adenine_CS"/>
</dbReference>
<evidence type="ECO:0000256" key="5">
    <source>
        <dbReference type="ARBA" id="ARBA00047942"/>
    </source>
</evidence>
<dbReference type="PANTHER" id="PTHR13370:SF3">
    <property type="entry name" value="TRNA (GUANINE(10)-N2)-METHYLTRANSFERASE HOMOLOG"/>
    <property type="match status" value="1"/>
</dbReference>
<feature type="region of interest" description="Disordered" evidence="6">
    <location>
        <begin position="553"/>
        <end position="583"/>
    </location>
</feature>
<dbReference type="PROSITE" id="PS00092">
    <property type="entry name" value="N6_MTASE"/>
    <property type="match status" value="1"/>
</dbReference>
<dbReference type="Proteomes" id="UP000515377">
    <property type="component" value="Chromosome"/>
</dbReference>
<dbReference type="Pfam" id="PF04471">
    <property type="entry name" value="Mrr_cat"/>
    <property type="match status" value="1"/>
</dbReference>
<proteinExistence type="inferred from homology"/>
<dbReference type="InterPro" id="IPR002941">
    <property type="entry name" value="DNA_methylase_N4/N6"/>
</dbReference>
<evidence type="ECO:0000259" key="7">
    <source>
        <dbReference type="Pfam" id="PF01555"/>
    </source>
</evidence>
<protein>
    <recommendedName>
        <fullName evidence="2">site-specific DNA-methyltransferase (adenine-specific)</fullName>
        <ecNumber evidence="2">2.1.1.72</ecNumber>
    </recommendedName>
</protein>
<dbReference type="GO" id="GO:0032259">
    <property type="term" value="P:methylation"/>
    <property type="evidence" value="ECO:0007669"/>
    <property type="project" value="UniProtKB-KW"/>
</dbReference>
<dbReference type="EMBL" id="CP060122">
    <property type="protein sequence ID" value="QNG45371.1"/>
    <property type="molecule type" value="Genomic_DNA"/>
</dbReference>
<evidence type="ECO:0000256" key="6">
    <source>
        <dbReference type="SAM" id="MobiDB-lite"/>
    </source>
</evidence>